<organism evidence="2 3">
    <name type="scientific">Dictyobacter kobayashii</name>
    <dbReference type="NCBI Taxonomy" id="2014872"/>
    <lineage>
        <taxon>Bacteria</taxon>
        <taxon>Bacillati</taxon>
        <taxon>Chloroflexota</taxon>
        <taxon>Ktedonobacteria</taxon>
        <taxon>Ktedonobacterales</taxon>
        <taxon>Dictyobacteraceae</taxon>
        <taxon>Dictyobacter</taxon>
    </lineage>
</organism>
<evidence type="ECO:0000313" key="2">
    <source>
        <dbReference type="EMBL" id="GCE24471.1"/>
    </source>
</evidence>
<comment type="caution">
    <text evidence="2">The sequence shown here is derived from an EMBL/GenBank/DDBJ whole genome shotgun (WGS) entry which is preliminary data.</text>
</comment>
<accession>A0A402AZF2</accession>
<sequence>MKKKRLADKVLSWSSGALIALSGIYFVGKLLGRKNLDKKNDAVHQAAPICEHCQKNVSRVRVERLNAGRRESQFLCQECVDELMHTAGING</sequence>
<keyword evidence="1" id="KW-0472">Membrane</keyword>
<dbReference type="EMBL" id="BIFS01000002">
    <property type="protein sequence ID" value="GCE24471.1"/>
    <property type="molecule type" value="Genomic_DNA"/>
</dbReference>
<evidence type="ECO:0000256" key="1">
    <source>
        <dbReference type="SAM" id="Phobius"/>
    </source>
</evidence>
<gene>
    <name evidence="2" type="ORF">KDK_82710</name>
</gene>
<dbReference type="AlphaFoldDB" id="A0A402AZF2"/>
<keyword evidence="3" id="KW-1185">Reference proteome</keyword>
<protein>
    <submittedName>
        <fullName evidence="2">Uncharacterized protein</fullName>
    </submittedName>
</protein>
<dbReference type="Proteomes" id="UP000287188">
    <property type="component" value="Unassembled WGS sequence"/>
</dbReference>
<dbReference type="RefSeq" id="WP_126557667.1">
    <property type="nucleotide sequence ID" value="NZ_BIFS01000002.1"/>
</dbReference>
<proteinExistence type="predicted"/>
<evidence type="ECO:0000313" key="3">
    <source>
        <dbReference type="Proteomes" id="UP000287188"/>
    </source>
</evidence>
<name>A0A402AZF2_9CHLR</name>
<keyword evidence="1" id="KW-0812">Transmembrane</keyword>
<reference evidence="3" key="1">
    <citation type="submission" date="2018-12" db="EMBL/GenBank/DDBJ databases">
        <title>Tengunoibacter tsumagoiensis gen. nov., sp. nov., Dictyobacter kobayashii sp. nov., D. alpinus sp. nov., and D. joshuensis sp. nov. and description of Dictyobacteraceae fam. nov. within the order Ktedonobacterales isolated from Tengu-no-mugimeshi.</title>
        <authorList>
            <person name="Wang C.M."/>
            <person name="Zheng Y."/>
            <person name="Sakai Y."/>
            <person name="Toyoda A."/>
            <person name="Minakuchi Y."/>
            <person name="Abe K."/>
            <person name="Yokota A."/>
            <person name="Yabe S."/>
        </authorList>
    </citation>
    <scope>NUCLEOTIDE SEQUENCE [LARGE SCALE GENOMIC DNA]</scope>
    <source>
        <strain evidence="3">Uno11</strain>
    </source>
</reference>
<keyword evidence="1" id="KW-1133">Transmembrane helix</keyword>
<feature type="transmembrane region" description="Helical" evidence="1">
    <location>
        <begin position="12"/>
        <end position="31"/>
    </location>
</feature>